<dbReference type="Gene3D" id="3.40.50.720">
    <property type="entry name" value="NAD(P)-binding Rossmann-like Domain"/>
    <property type="match status" value="1"/>
</dbReference>
<dbReference type="AlphaFoldDB" id="A0A318XGW6"/>
<dbReference type="PANTHER" id="PTHR43401:SF2">
    <property type="entry name" value="L-THREONINE 3-DEHYDROGENASE"/>
    <property type="match status" value="1"/>
</dbReference>
<dbReference type="RefSeq" id="WP_110463065.1">
    <property type="nucleotide sequence ID" value="NZ_QKMR01000022.1"/>
</dbReference>
<evidence type="ECO:0000259" key="3">
    <source>
        <dbReference type="Pfam" id="PF08240"/>
    </source>
</evidence>
<sequence length="318" mass="35203">MKVKTAILVEPYKIEIQQREVSLGYGELLVKVQVCGLCNWELNHFRGILGNCPQTLGHEWAGIVVETGRGTNGFCIGDIVTVLPERLEGFAEYAAINYKNCYKVDPDIDIRYALGEPLKCIVTVLSAANIRVGDTGIIMGCGPMGLWCLQGMRSRFLKCLAAIDIDDSKLALAKKFGATHVINPLKEDAVKRISEITSGHMADFVIEGTGSTEVLNNALELLRPSGRGRLILMSSHEERSESFDFRKLIKVSGELIAAHPGYSLNQAEDERRAVEMLNSGVFDLSEIVTHQYKLDDIQKAFNTLNNKPRDYIKGVVVM</sequence>
<name>A0A318XGW6_9FIRM</name>
<dbReference type="SUPFAM" id="SSF51735">
    <property type="entry name" value="NAD(P)-binding Rossmann-fold domains"/>
    <property type="match status" value="1"/>
</dbReference>
<dbReference type="Pfam" id="PF00107">
    <property type="entry name" value="ADH_zinc_N"/>
    <property type="match status" value="1"/>
</dbReference>
<dbReference type="SUPFAM" id="SSF50129">
    <property type="entry name" value="GroES-like"/>
    <property type="match status" value="1"/>
</dbReference>
<dbReference type="InterPro" id="IPR011032">
    <property type="entry name" value="GroES-like_sf"/>
</dbReference>
<dbReference type="EMBL" id="QKMR01000022">
    <property type="protein sequence ID" value="PYG85795.1"/>
    <property type="molecule type" value="Genomic_DNA"/>
</dbReference>
<evidence type="ECO:0000256" key="1">
    <source>
        <dbReference type="ARBA" id="ARBA00023002"/>
    </source>
</evidence>
<evidence type="ECO:0000313" key="4">
    <source>
        <dbReference type="EMBL" id="PYG85795.1"/>
    </source>
</evidence>
<comment type="caution">
    <text evidence="4">The sequence shown here is derived from an EMBL/GenBank/DDBJ whole genome shotgun (WGS) entry which is preliminary data.</text>
</comment>
<feature type="domain" description="Alcohol dehydrogenase-like C-terminal" evidence="2">
    <location>
        <begin position="145"/>
        <end position="256"/>
    </location>
</feature>
<dbReference type="GO" id="GO:0016491">
    <property type="term" value="F:oxidoreductase activity"/>
    <property type="evidence" value="ECO:0007669"/>
    <property type="project" value="UniProtKB-KW"/>
</dbReference>
<dbReference type="OrthoDB" id="9769198at2"/>
<dbReference type="Proteomes" id="UP000248132">
    <property type="component" value="Unassembled WGS sequence"/>
</dbReference>
<evidence type="ECO:0000313" key="5">
    <source>
        <dbReference type="Proteomes" id="UP000248132"/>
    </source>
</evidence>
<dbReference type="InterPro" id="IPR050129">
    <property type="entry name" value="Zn_alcohol_dh"/>
</dbReference>
<dbReference type="InterPro" id="IPR013154">
    <property type="entry name" value="ADH-like_N"/>
</dbReference>
<dbReference type="InterPro" id="IPR036291">
    <property type="entry name" value="NAD(P)-bd_dom_sf"/>
</dbReference>
<protein>
    <submittedName>
        <fullName evidence="4">Threonine dehydrogenase-like Zn-dependent dehydrogenase</fullName>
    </submittedName>
</protein>
<feature type="domain" description="Alcohol dehydrogenase-like N-terminal" evidence="3">
    <location>
        <begin position="26"/>
        <end position="100"/>
    </location>
</feature>
<organism evidence="4 5">
    <name type="scientific">Ruminiclostridium sufflavum DSM 19573</name>
    <dbReference type="NCBI Taxonomy" id="1121337"/>
    <lineage>
        <taxon>Bacteria</taxon>
        <taxon>Bacillati</taxon>
        <taxon>Bacillota</taxon>
        <taxon>Clostridia</taxon>
        <taxon>Eubacteriales</taxon>
        <taxon>Oscillospiraceae</taxon>
        <taxon>Ruminiclostridium</taxon>
    </lineage>
</organism>
<reference evidence="4 5" key="1">
    <citation type="submission" date="2018-06" db="EMBL/GenBank/DDBJ databases">
        <title>Genomic Encyclopedia of Type Strains, Phase I: the one thousand microbial genomes (KMG-I) project.</title>
        <authorList>
            <person name="Kyrpides N."/>
        </authorList>
    </citation>
    <scope>NUCLEOTIDE SEQUENCE [LARGE SCALE GENOMIC DNA]</scope>
    <source>
        <strain evidence="4 5">DSM 19573</strain>
    </source>
</reference>
<keyword evidence="5" id="KW-1185">Reference proteome</keyword>
<gene>
    <name evidence="4" type="ORF">LY28_03091</name>
</gene>
<dbReference type="InterPro" id="IPR013149">
    <property type="entry name" value="ADH-like_C"/>
</dbReference>
<keyword evidence="1" id="KW-0560">Oxidoreductase</keyword>
<proteinExistence type="predicted"/>
<dbReference type="Pfam" id="PF08240">
    <property type="entry name" value="ADH_N"/>
    <property type="match status" value="1"/>
</dbReference>
<accession>A0A318XGW6</accession>
<evidence type="ECO:0000259" key="2">
    <source>
        <dbReference type="Pfam" id="PF00107"/>
    </source>
</evidence>
<dbReference type="Gene3D" id="3.90.180.10">
    <property type="entry name" value="Medium-chain alcohol dehydrogenases, catalytic domain"/>
    <property type="match status" value="2"/>
</dbReference>
<dbReference type="PANTHER" id="PTHR43401">
    <property type="entry name" value="L-THREONINE 3-DEHYDROGENASE"/>
    <property type="match status" value="1"/>
</dbReference>